<reference evidence="1 2" key="1">
    <citation type="submission" date="2017-11" db="EMBL/GenBank/DDBJ databases">
        <title>Genome sequencing of Prevotella intermedia KCOM 1949.</title>
        <authorList>
            <person name="Kook J.-K."/>
            <person name="Park S.-N."/>
            <person name="Lim Y.K."/>
        </authorList>
    </citation>
    <scope>NUCLEOTIDE SEQUENCE [LARGE SCALE GENOMIC DNA]</scope>
    <source>
        <strain evidence="1 2">KCOM 1949</strain>
    </source>
</reference>
<accession>A0A2D3LHR9</accession>
<sequence length="185" mass="21674">MAKRFEFEIANDMHDIVFSVNNLIKTKIQLLDILLRSIRYIMYYQNIQKNKVAGKIIIIVDKMSRIFFFSNNKVKYYTIPLPMTIMKTNNPDSAKYEFELNGIRLTSELISSVIQLINSGIEKTSSSLELAELFDDVEIQLEKDVWSVFRDLLLSEEGYVRYDEDTNAYNEAFKKGEPKRHPKII</sequence>
<evidence type="ECO:0000313" key="2">
    <source>
        <dbReference type="Proteomes" id="UP000230742"/>
    </source>
</evidence>
<organism evidence="1 2">
    <name type="scientific">Prevotella intermedia</name>
    <dbReference type="NCBI Taxonomy" id="28131"/>
    <lineage>
        <taxon>Bacteria</taxon>
        <taxon>Pseudomonadati</taxon>
        <taxon>Bacteroidota</taxon>
        <taxon>Bacteroidia</taxon>
        <taxon>Bacteroidales</taxon>
        <taxon>Prevotellaceae</taxon>
        <taxon>Prevotella</taxon>
    </lineage>
</organism>
<name>A0A2D3LHR9_PREIN</name>
<dbReference type="AlphaFoldDB" id="A0A2D3LHR9"/>
<proteinExistence type="predicted"/>
<evidence type="ECO:0000313" key="1">
    <source>
        <dbReference type="EMBL" id="ATV30118.1"/>
    </source>
</evidence>
<dbReference type="EMBL" id="CP024727">
    <property type="protein sequence ID" value="ATV30118.1"/>
    <property type="molecule type" value="Genomic_DNA"/>
</dbReference>
<gene>
    <name evidence="1" type="ORF">CTM46_00785</name>
</gene>
<dbReference type="Proteomes" id="UP000230742">
    <property type="component" value="Chromosome 1"/>
</dbReference>
<protein>
    <submittedName>
        <fullName evidence="1">Uncharacterized protein</fullName>
    </submittedName>
</protein>